<dbReference type="GeneID" id="24438899"/>
<dbReference type="InParanoid" id="W7XC51"/>
<name>W7XC51_TETTS</name>
<accession>W7XC51</accession>
<gene>
    <name evidence="1" type="ORF">TTHERM_000426076</name>
</gene>
<protein>
    <submittedName>
        <fullName evidence="1">Uncharacterized protein</fullName>
    </submittedName>
</protein>
<organism evidence="1 2">
    <name type="scientific">Tetrahymena thermophila (strain SB210)</name>
    <dbReference type="NCBI Taxonomy" id="312017"/>
    <lineage>
        <taxon>Eukaryota</taxon>
        <taxon>Sar</taxon>
        <taxon>Alveolata</taxon>
        <taxon>Ciliophora</taxon>
        <taxon>Intramacronucleata</taxon>
        <taxon>Oligohymenophorea</taxon>
        <taxon>Hymenostomatida</taxon>
        <taxon>Tetrahymenina</taxon>
        <taxon>Tetrahymenidae</taxon>
        <taxon>Tetrahymena</taxon>
    </lineage>
</organism>
<reference evidence="2" key="1">
    <citation type="journal article" date="2006" name="PLoS Biol.">
        <title>Macronuclear genome sequence of the ciliate Tetrahymena thermophila, a model eukaryote.</title>
        <authorList>
            <person name="Eisen J.A."/>
            <person name="Coyne R.S."/>
            <person name="Wu M."/>
            <person name="Wu D."/>
            <person name="Thiagarajan M."/>
            <person name="Wortman J.R."/>
            <person name="Badger J.H."/>
            <person name="Ren Q."/>
            <person name="Amedeo P."/>
            <person name="Jones K.M."/>
            <person name="Tallon L.J."/>
            <person name="Delcher A.L."/>
            <person name="Salzberg S.L."/>
            <person name="Silva J.C."/>
            <person name="Haas B.J."/>
            <person name="Majoros W.H."/>
            <person name="Farzad M."/>
            <person name="Carlton J.M."/>
            <person name="Smith R.K. Jr."/>
            <person name="Garg J."/>
            <person name="Pearlman R.E."/>
            <person name="Karrer K.M."/>
            <person name="Sun L."/>
            <person name="Manning G."/>
            <person name="Elde N.C."/>
            <person name="Turkewitz A.P."/>
            <person name="Asai D.J."/>
            <person name="Wilkes D.E."/>
            <person name="Wang Y."/>
            <person name="Cai H."/>
            <person name="Collins K."/>
            <person name="Stewart B.A."/>
            <person name="Lee S.R."/>
            <person name="Wilamowska K."/>
            <person name="Weinberg Z."/>
            <person name="Ruzzo W.L."/>
            <person name="Wloga D."/>
            <person name="Gaertig J."/>
            <person name="Frankel J."/>
            <person name="Tsao C.-C."/>
            <person name="Gorovsky M.A."/>
            <person name="Keeling P.J."/>
            <person name="Waller R.F."/>
            <person name="Patron N.J."/>
            <person name="Cherry J.M."/>
            <person name="Stover N.A."/>
            <person name="Krieger C.J."/>
            <person name="del Toro C."/>
            <person name="Ryder H.F."/>
            <person name="Williamson S.C."/>
            <person name="Barbeau R.A."/>
            <person name="Hamilton E.P."/>
            <person name="Orias E."/>
        </authorList>
    </citation>
    <scope>NUCLEOTIDE SEQUENCE [LARGE SCALE GENOMIC DNA]</scope>
    <source>
        <strain evidence="2">SB210</strain>
    </source>
</reference>
<evidence type="ECO:0000313" key="1">
    <source>
        <dbReference type="EMBL" id="EWS74962.1"/>
    </source>
</evidence>
<dbReference type="Proteomes" id="UP000009168">
    <property type="component" value="Unassembled WGS sequence"/>
</dbReference>
<evidence type="ECO:0000313" key="2">
    <source>
        <dbReference type="Proteomes" id="UP000009168"/>
    </source>
</evidence>
<dbReference type="RefSeq" id="XP_012652503.1">
    <property type="nucleotide sequence ID" value="XM_012797049.1"/>
</dbReference>
<dbReference type="KEGG" id="tet:TTHERM_000426076"/>
<sequence length="49" mass="5708">MEQEMTLKIASIDKKKPKKVRLLSYVAPTLKKNSEENISNLRMLITYLV</sequence>
<proteinExistence type="predicted"/>
<dbReference type="AlphaFoldDB" id="W7XC51"/>
<dbReference type="EMBL" id="GG662724">
    <property type="protein sequence ID" value="EWS74962.1"/>
    <property type="molecule type" value="Genomic_DNA"/>
</dbReference>
<keyword evidence="2" id="KW-1185">Reference proteome</keyword>